<sequence length="96" mass="11188">MSDKLENLLQKLLTAQADQQTQFTQALNSLVNNNPDKEQASLFSTINSQISEFVYEPENDQTFQTWFERFGEYITTDGKLLNYMGRLLELSIDFLR</sequence>
<organism evidence="2 3">
    <name type="scientific">Heterodera trifolii</name>
    <dbReference type="NCBI Taxonomy" id="157864"/>
    <lineage>
        <taxon>Eukaryota</taxon>
        <taxon>Metazoa</taxon>
        <taxon>Ecdysozoa</taxon>
        <taxon>Nematoda</taxon>
        <taxon>Chromadorea</taxon>
        <taxon>Rhabditida</taxon>
        <taxon>Tylenchina</taxon>
        <taxon>Tylenchomorpha</taxon>
        <taxon>Tylenchoidea</taxon>
        <taxon>Heteroderidae</taxon>
        <taxon>Heteroderinae</taxon>
        <taxon>Heterodera</taxon>
    </lineage>
</organism>
<gene>
    <name evidence="2" type="ORF">niasHT_000755</name>
</gene>
<proteinExistence type="predicted"/>
<dbReference type="EMBL" id="JBICBT010000354">
    <property type="protein sequence ID" value="KAL3116677.1"/>
    <property type="molecule type" value="Genomic_DNA"/>
</dbReference>
<dbReference type="Proteomes" id="UP001620626">
    <property type="component" value="Unassembled WGS sequence"/>
</dbReference>
<dbReference type="AlphaFoldDB" id="A0ABD2LN55"/>
<feature type="domain" description="DUF7083" evidence="1">
    <location>
        <begin position="43"/>
        <end position="82"/>
    </location>
</feature>
<protein>
    <recommendedName>
        <fullName evidence="1">DUF7083 domain-containing protein</fullName>
    </recommendedName>
</protein>
<dbReference type="InterPro" id="IPR055510">
    <property type="entry name" value="DUF7083"/>
</dbReference>
<evidence type="ECO:0000313" key="3">
    <source>
        <dbReference type="Proteomes" id="UP001620626"/>
    </source>
</evidence>
<reference evidence="2 3" key="1">
    <citation type="submission" date="2024-10" db="EMBL/GenBank/DDBJ databases">
        <authorList>
            <person name="Kim D."/>
        </authorList>
    </citation>
    <scope>NUCLEOTIDE SEQUENCE [LARGE SCALE GENOMIC DNA]</scope>
    <source>
        <strain evidence="2">BH-2024</strain>
    </source>
</reference>
<evidence type="ECO:0000259" key="1">
    <source>
        <dbReference type="Pfam" id="PF23309"/>
    </source>
</evidence>
<keyword evidence="3" id="KW-1185">Reference proteome</keyword>
<name>A0ABD2LN55_9BILA</name>
<evidence type="ECO:0000313" key="2">
    <source>
        <dbReference type="EMBL" id="KAL3116677.1"/>
    </source>
</evidence>
<comment type="caution">
    <text evidence="2">The sequence shown here is derived from an EMBL/GenBank/DDBJ whole genome shotgun (WGS) entry which is preliminary data.</text>
</comment>
<dbReference type="Pfam" id="PF23309">
    <property type="entry name" value="DUF7083"/>
    <property type="match status" value="1"/>
</dbReference>
<accession>A0ABD2LN55</accession>